<organism evidence="1 2">
    <name type="scientific">Metabacillus arenae</name>
    <dbReference type="NCBI Taxonomy" id="2771434"/>
    <lineage>
        <taxon>Bacteria</taxon>
        <taxon>Bacillati</taxon>
        <taxon>Bacillota</taxon>
        <taxon>Bacilli</taxon>
        <taxon>Bacillales</taxon>
        <taxon>Bacillaceae</taxon>
        <taxon>Metabacillus</taxon>
    </lineage>
</organism>
<evidence type="ECO:0000313" key="1">
    <source>
        <dbReference type="EMBL" id="MBD1383523.1"/>
    </source>
</evidence>
<gene>
    <name evidence="1" type="ORF">IC621_25420</name>
</gene>
<keyword evidence="2" id="KW-1185">Reference proteome</keyword>
<dbReference type="Proteomes" id="UP000626844">
    <property type="component" value="Unassembled WGS sequence"/>
</dbReference>
<reference evidence="1" key="1">
    <citation type="submission" date="2020-09" db="EMBL/GenBank/DDBJ databases">
        <title>A novel bacterium of genus Bacillus, isolated from South China Sea.</title>
        <authorList>
            <person name="Huang H."/>
            <person name="Mo K."/>
            <person name="Hu Y."/>
        </authorList>
    </citation>
    <scope>NUCLEOTIDE SEQUENCE</scope>
    <source>
        <strain evidence="1">IB182487</strain>
    </source>
</reference>
<proteinExistence type="predicted"/>
<comment type="caution">
    <text evidence="1">The sequence shown here is derived from an EMBL/GenBank/DDBJ whole genome shotgun (WGS) entry which is preliminary data.</text>
</comment>
<protein>
    <submittedName>
        <fullName evidence="1">Sigma factor G inhibitor Gin</fullName>
    </submittedName>
</protein>
<name>A0A926RZ05_9BACI</name>
<sequence length="65" mass="7532">MEKEASKTGEICIICDKQKDQGIHLYTSFICADCEHDIIHTPTSEEKYQVFVEKLKRIKTPPLYS</sequence>
<dbReference type="InterPro" id="IPR019700">
    <property type="entry name" value="Sigma-G_inhibitor_Gin"/>
</dbReference>
<dbReference type="RefSeq" id="WP_191162770.1">
    <property type="nucleotide sequence ID" value="NZ_JACXAI010000060.1"/>
</dbReference>
<dbReference type="EMBL" id="JACXAI010000060">
    <property type="protein sequence ID" value="MBD1383523.1"/>
    <property type="molecule type" value="Genomic_DNA"/>
</dbReference>
<dbReference type="AlphaFoldDB" id="A0A926RZ05"/>
<dbReference type="Pfam" id="PF10764">
    <property type="entry name" value="Gin"/>
    <property type="match status" value="1"/>
</dbReference>
<accession>A0A926RZ05</accession>
<evidence type="ECO:0000313" key="2">
    <source>
        <dbReference type="Proteomes" id="UP000626844"/>
    </source>
</evidence>